<evidence type="ECO:0000313" key="11">
    <source>
        <dbReference type="Proteomes" id="UP000295705"/>
    </source>
</evidence>
<dbReference type="GO" id="GO:0006020">
    <property type="term" value="P:inositol metabolic process"/>
    <property type="evidence" value="ECO:0007669"/>
    <property type="project" value="TreeGrafter"/>
</dbReference>
<dbReference type="InterPro" id="IPR000760">
    <property type="entry name" value="Inositol_monophosphatase-like"/>
</dbReference>
<feature type="region of interest" description="Disordered" evidence="9">
    <location>
        <begin position="1"/>
        <end position="25"/>
    </location>
</feature>
<dbReference type="GO" id="GO:0046854">
    <property type="term" value="P:phosphatidylinositol phosphate biosynthetic process"/>
    <property type="evidence" value="ECO:0007669"/>
    <property type="project" value="InterPro"/>
</dbReference>
<evidence type="ECO:0000256" key="4">
    <source>
        <dbReference type="ARBA" id="ARBA00022723"/>
    </source>
</evidence>
<feature type="binding site" evidence="7">
    <location>
        <position position="115"/>
    </location>
    <ligand>
        <name>Mg(2+)</name>
        <dbReference type="ChEBI" id="CHEBI:18420"/>
        <label>1</label>
        <note>catalytic</note>
    </ligand>
</feature>
<dbReference type="Pfam" id="PF00459">
    <property type="entry name" value="Inositol_P"/>
    <property type="match status" value="1"/>
</dbReference>
<proteinExistence type="inferred from homology"/>
<keyword evidence="6 7" id="KW-0460">Magnesium</keyword>
<evidence type="ECO:0000256" key="5">
    <source>
        <dbReference type="ARBA" id="ARBA00022801"/>
    </source>
</evidence>
<dbReference type="Proteomes" id="UP000295705">
    <property type="component" value="Unassembled WGS sequence"/>
</dbReference>
<feature type="binding site" evidence="7">
    <location>
        <position position="114"/>
    </location>
    <ligand>
        <name>Mg(2+)</name>
        <dbReference type="ChEBI" id="CHEBI:18420"/>
        <label>1</label>
        <note>catalytic</note>
    </ligand>
</feature>
<dbReference type="InterPro" id="IPR033942">
    <property type="entry name" value="IMPase"/>
</dbReference>
<gene>
    <name evidence="10" type="ORF">EV188_1011113</name>
</gene>
<dbReference type="CDD" id="cd01639">
    <property type="entry name" value="IMPase"/>
    <property type="match status" value="1"/>
</dbReference>
<evidence type="ECO:0000256" key="7">
    <source>
        <dbReference type="PIRSR" id="PIRSR600760-2"/>
    </source>
</evidence>
<dbReference type="EC" id="3.1.3.25" evidence="8"/>
<dbReference type="Gene3D" id="3.30.540.10">
    <property type="entry name" value="Fructose-1,6-Bisphosphatase, subunit A, domain 1"/>
    <property type="match status" value="1"/>
</dbReference>
<dbReference type="SUPFAM" id="SSF56655">
    <property type="entry name" value="Carbohydrate phosphatase"/>
    <property type="match status" value="1"/>
</dbReference>
<feature type="binding site" evidence="7">
    <location>
        <position position="239"/>
    </location>
    <ligand>
        <name>Mg(2+)</name>
        <dbReference type="ChEBI" id="CHEBI:18420"/>
        <label>1</label>
        <note>catalytic</note>
    </ligand>
</feature>
<evidence type="ECO:0000256" key="2">
    <source>
        <dbReference type="ARBA" id="ARBA00001946"/>
    </source>
</evidence>
<feature type="binding site" evidence="7">
    <location>
        <position position="94"/>
    </location>
    <ligand>
        <name>Mg(2+)</name>
        <dbReference type="ChEBI" id="CHEBI:18420"/>
        <label>1</label>
        <note>catalytic</note>
    </ligand>
</feature>
<name>A0A4R6VR63_9PSEU</name>
<dbReference type="EMBL" id="SNYO01000001">
    <property type="protein sequence ID" value="TDQ65861.1"/>
    <property type="molecule type" value="Genomic_DNA"/>
</dbReference>
<keyword evidence="5 8" id="KW-0378">Hydrolase</keyword>
<dbReference type="PROSITE" id="PS00630">
    <property type="entry name" value="IMP_2"/>
    <property type="match status" value="1"/>
</dbReference>
<evidence type="ECO:0000256" key="8">
    <source>
        <dbReference type="RuleBase" id="RU364068"/>
    </source>
</evidence>
<keyword evidence="11" id="KW-1185">Reference proteome</keyword>
<evidence type="ECO:0000256" key="6">
    <source>
        <dbReference type="ARBA" id="ARBA00022842"/>
    </source>
</evidence>
<dbReference type="PANTHER" id="PTHR20854:SF4">
    <property type="entry name" value="INOSITOL-1-MONOPHOSPHATASE-RELATED"/>
    <property type="match status" value="1"/>
</dbReference>
<keyword evidence="4 7" id="KW-0479">Metal-binding</keyword>
<dbReference type="PRINTS" id="PR00377">
    <property type="entry name" value="IMPHPHTASES"/>
</dbReference>
<dbReference type="AlphaFoldDB" id="A0A4R6VR63"/>
<feature type="binding site" evidence="7">
    <location>
        <position position="112"/>
    </location>
    <ligand>
        <name>Mg(2+)</name>
        <dbReference type="ChEBI" id="CHEBI:18420"/>
        <label>1</label>
        <note>catalytic</note>
    </ligand>
</feature>
<accession>A0A4R6VR63</accession>
<comment type="cofactor">
    <cofactor evidence="2 7 8">
        <name>Mg(2+)</name>
        <dbReference type="ChEBI" id="CHEBI:18420"/>
    </cofactor>
</comment>
<dbReference type="InterPro" id="IPR020583">
    <property type="entry name" value="Inositol_monoP_metal-BS"/>
</dbReference>
<evidence type="ECO:0000256" key="3">
    <source>
        <dbReference type="ARBA" id="ARBA00009759"/>
    </source>
</evidence>
<protein>
    <recommendedName>
        <fullName evidence="8">Inositol-1-monophosphatase</fullName>
        <ecNumber evidence="8">3.1.3.25</ecNumber>
    </recommendedName>
</protein>
<dbReference type="InterPro" id="IPR020550">
    <property type="entry name" value="Inositol_monophosphatase_CS"/>
</dbReference>
<organism evidence="10 11">
    <name type="scientific">Actinomycetospora succinea</name>
    <dbReference type="NCBI Taxonomy" id="663603"/>
    <lineage>
        <taxon>Bacteria</taxon>
        <taxon>Bacillati</taxon>
        <taxon>Actinomycetota</taxon>
        <taxon>Actinomycetes</taxon>
        <taxon>Pseudonocardiales</taxon>
        <taxon>Pseudonocardiaceae</taxon>
        <taxon>Actinomycetospora</taxon>
    </lineage>
</organism>
<comment type="similarity">
    <text evidence="3 8">Belongs to the inositol monophosphatase superfamily.</text>
</comment>
<comment type="catalytic activity">
    <reaction evidence="1 8">
        <text>a myo-inositol phosphate + H2O = myo-inositol + phosphate</text>
        <dbReference type="Rhea" id="RHEA:24056"/>
        <dbReference type="ChEBI" id="CHEBI:15377"/>
        <dbReference type="ChEBI" id="CHEBI:17268"/>
        <dbReference type="ChEBI" id="CHEBI:43474"/>
        <dbReference type="ChEBI" id="CHEBI:84139"/>
        <dbReference type="EC" id="3.1.3.25"/>
    </reaction>
</comment>
<dbReference type="GO" id="GO:0046872">
    <property type="term" value="F:metal ion binding"/>
    <property type="evidence" value="ECO:0007669"/>
    <property type="project" value="UniProtKB-KW"/>
</dbReference>
<comment type="caution">
    <text evidence="10">The sequence shown here is derived from an EMBL/GenBank/DDBJ whole genome shotgun (WGS) entry which is preliminary data.</text>
</comment>
<dbReference type="PANTHER" id="PTHR20854">
    <property type="entry name" value="INOSITOL MONOPHOSPHATASE"/>
    <property type="match status" value="1"/>
</dbReference>
<evidence type="ECO:0000256" key="9">
    <source>
        <dbReference type="SAM" id="MobiDB-lite"/>
    </source>
</evidence>
<dbReference type="PROSITE" id="PS00629">
    <property type="entry name" value="IMP_1"/>
    <property type="match status" value="1"/>
</dbReference>
<dbReference type="GO" id="GO:0008934">
    <property type="term" value="F:inositol monophosphate 1-phosphatase activity"/>
    <property type="evidence" value="ECO:0007669"/>
    <property type="project" value="InterPro"/>
</dbReference>
<dbReference type="GO" id="GO:0007165">
    <property type="term" value="P:signal transduction"/>
    <property type="evidence" value="ECO:0007669"/>
    <property type="project" value="TreeGrafter"/>
</dbReference>
<sequence>MWSDAAMDRTASVPAVHGDAPAPTAPPELEEIAVAVAGETAELALAVRERVVGRDRLDTKSSATDVVTEGDTACEALVRERLAALRPDDLVLGEEGGTRGAPGPGQVRWVVDPIDGTVNYTHGLPWFSVSLAAEVDGRIVAGAVVEPVSGRVWRAARGHGARRDDVSLRTSTLDDLALAVIGTGLGYDAGRRARQAAVLARIAGRIGDVRRTGCASLDLCAVAAGWLDGFYEHGLHAWDHAAGGLIAEEAGAVVRLPGKDPDGLGTEATLVAAPALAGPLTALLVAEGAGEIA</sequence>
<evidence type="ECO:0000313" key="10">
    <source>
        <dbReference type="EMBL" id="TDQ65861.1"/>
    </source>
</evidence>
<evidence type="ECO:0000256" key="1">
    <source>
        <dbReference type="ARBA" id="ARBA00001033"/>
    </source>
</evidence>
<reference evidence="10 11" key="1">
    <citation type="submission" date="2019-03" db="EMBL/GenBank/DDBJ databases">
        <title>Genomic Encyclopedia of Type Strains, Phase IV (KMG-IV): sequencing the most valuable type-strain genomes for metagenomic binning, comparative biology and taxonomic classification.</title>
        <authorList>
            <person name="Goeker M."/>
        </authorList>
    </citation>
    <scope>NUCLEOTIDE SEQUENCE [LARGE SCALE GENOMIC DNA]</scope>
    <source>
        <strain evidence="10 11">DSM 45775</strain>
    </source>
</reference>
<dbReference type="Gene3D" id="3.40.190.80">
    <property type="match status" value="1"/>
</dbReference>